<dbReference type="Gene3D" id="3.20.20.150">
    <property type="entry name" value="Divalent-metal-dependent TIM barrel enzymes"/>
    <property type="match status" value="1"/>
</dbReference>
<organism evidence="2">
    <name type="scientific">marine metagenome</name>
    <dbReference type="NCBI Taxonomy" id="408172"/>
    <lineage>
        <taxon>unclassified sequences</taxon>
        <taxon>metagenomes</taxon>
        <taxon>ecological metagenomes</taxon>
    </lineage>
</organism>
<dbReference type="PANTHER" id="PTHR12110:SF41">
    <property type="entry name" value="INOSOSE DEHYDRATASE"/>
    <property type="match status" value="1"/>
</dbReference>
<feature type="domain" description="Xylose isomerase-like TIM barrel" evidence="1">
    <location>
        <begin position="61"/>
        <end position="274"/>
    </location>
</feature>
<sequence>MTLQPAKKLTSFISRRDFIKVSGAGLVSSAFLRPTFKMDDLSVHVFSKHLQSFNYNEMSSFASEVGFDGIDLTVRPGGHVLPERVSQDLPRAVENIRNAGLSIDMITTNVKNADDSTQKRVLEVASELGIRYYRMAYFAYPELSKGTTIIESLKKFADETEALSKLNKKLDIVGCYQNHSGKKLVGSNIWEIWKLISESDQNFSGIQYDIRHATVEGGESWENGIHLISQNIKTIALKDFKWGQINDRWKVINTPIGEGMVDFKKYFSLLKSYKILVPASLHFEYSLGGAEHGSKKLGISKNNLLEKMKKDLNGIKKYWNEAP</sequence>
<evidence type="ECO:0000313" key="2">
    <source>
        <dbReference type="EMBL" id="SVA30982.1"/>
    </source>
</evidence>
<dbReference type="SUPFAM" id="SSF51658">
    <property type="entry name" value="Xylose isomerase-like"/>
    <property type="match status" value="1"/>
</dbReference>
<dbReference type="AlphaFoldDB" id="A0A381US32"/>
<evidence type="ECO:0000259" key="1">
    <source>
        <dbReference type="Pfam" id="PF01261"/>
    </source>
</evidence>
<dbReference type="Pfam" id="PF01261">
    <property type="entry name" value="AP_endonuc_2"/>
    <property type="match status" value="1"/>
</dbReference>
<protein>
    <recommendedName>
        <fullName evidence="1">Xylose isomerase-like TIM barrel domain-containing protein</fullName>
    </recommendedName>
</protein>
<dbReference type="InterPro" id="IPR036237">
    <property type="entry name" value="Xyl_isomerase-like_sf"/>
</dbReference>
<dbReference type="PANTHER" id="PTHR12110">
    <property type="entry name" value="HYDROXYPYRUVATE ISOMERASE"/>
    <property type="match status" value="1"/>
</dbReference>
<dbReference type="EMBL" id="UINC01007022">
    <property type="protein sequence ID" value="SVA30982.1"/>
    <property type="molecule type" value="Genomic_DNA"/>
</dbReference>
<reference evidence="2" key="1">
    <citation type="submission" date="2018-05" db="EMBL/GenBank/DDBJ databases">
        <authorList>
            <person name="Lanie J.A."/>
            <person name="Ng W.-L."/>
            <person name="Kazmierczak K.M."/>
            <person name="Andrzejewski T.M."/>
            <person name="Davidsen T.M."/>
            <person name="Wayne K.J."/>
            <person name="Tettelin H."/>
            <person name="Glass J.I."/>
            <person name="Rusch D."/>
            <person name="Podicherti R."/>
            <person name="Tsui H.-C.T."/>
            <person name="Winkler M.E."/>
        </authorList>
    </citation>
    <scope>NUCLEOTIDE SEQUENCE</scope>
</reference>
<dbReference type="InterPro" id="IPR013022">
    <property type="entry name" value="Xyl_isomerase-like_TIM-brl"/>
</dbReference>
<accession>A0A381US32</accession>
<dbReference type="InterPro" id="IPR050312">
    <property type="entry name" value="IolE/XylAMocC-like"/>
</dbReference>
<gene>
    <name evidence="2" type="ORF">METZ01_LOCUS83836</name>
</gene>
<name>A0A381US32_9ZZZZ</name>
<proteinExistence type="predicted"/>